<gene>
    <name evidence="7" type="ORF">D1868_04645</name>
</gene>
<dbReference type="PROSITE" id="PS00595">
    <property type="entry name" value="AA_TRANSFER_CLASS_5"/>
    <property type="match status" value="1"/>
</dbReference>
<dbReference type="Proteomes" id="UP000423396">
    <property type="component" value="Chromosome"/>
</dbReference>
<dbReference type="GO" id="GO:0004760">
    <property type="term" value="F:L-serine-pyruvate transaminase activity"/>
    <property type="evidence" value="ECO:0007669"/>
    <property type="project" value="TreeGrafter"/>
</dbReference>
<evidence type="ECO:0000256" key="4">
    <source>
        <dbReference type="RuleBase" id="RU004075"/>
    </source>
</evidence>
<dbReference type="Pfam" id="PF00266">
    <property type="entry name" value="Aminotran_5"/>
    <property type="match status" value="1"/>
</dbReference>
<evidence type="ECO:0000313" key="7">
    <source>
        <dbReference type="EMBL" id="QGR19340.1"/>
    </source>
</evidence>
<dbReference type="Gene3D" id="3.90.1150.10">
    <property type="entry name" value="Aspartate Aminotransferase, domain 1"/>
    <property type="match status" value="1"/>
</dbReference>
<dbReference type="SUPFAM" id="SSF53383">
    <property type="entry name" value="PLP-dependent transferases"/>
    <property type="match status" value="1"/>
</dbReference>
<dbReference type="InterPro" id="IPR024169">
    <property type="entry name" value="SP_NH2Trfase/AEP_transaminase"/>
</dbReference>
<evidence type="ECO:0000259" key="6">
    <source>
        <dbReference type="Pfam" id="PF00266"/>
    </source>
</evidence>
<protein>
    <submittedName>
        <fullName evidence="7">Aminotransferase class V-fold PLP-dependent enzyme</fullName>
    </submittedName>
</protein>
<dbReference type="GO" id="GO:0008453">
    <property type="term" value="F:alanine-glyoxylate transaminase activity"/>
    <property type="evidence" value="ECO:0007669"/>
    <property type="project" value="TreeGrafter"/>
</dbReference>
<dbReference type="EMBL" id="CP045483">
    <property type="protein sequence ID" value="QGR19340.1"/>
    <property type="molecule type" value="Genomic_DNA"/>
</dbReference>
<reference evidence="7 8" key="1">
    <citation type="submission" date="2019-10" db="EMBL/GenBank/DDBJ databases">
        <title>Genome Sequences from Six Type Strain Members of the Archaeal Family Sulfolobaceae: Acidianus ambivalens, Acidianus infernus, Metallosphaera prunae, Stygiolobus azoricus, Sulfolobus metallicus, and Sulfurisphaera ohwakuensis.</title>
        <authorList>
            <person name="Counts J.A."/>
            <person name="Kelly R.M."/>
        </authorList>
    </citation>
    <scope>NUCLEOTIDE SEQUENCE [LARGE SCALE GENOMIC DNA]</scope>
    <source>
        <strain evidence="7 8">FC6</strain>
    </source>
</reference>
<dbReference type="PANTHER" id="PTHR21152">
    <property type="entry name" value="AMINOTRANSFERASE CLASS V"/>
    <property type="match status" value="1"/>
</dbReference>
<keyword evidence="3" id="KW-0663">Pyridoxal phosphate</keyword>
<dbReference type="GeneID" id="42798335"/>
<organism evidence="7 8">
    <name type="scientific">Stygiolobus azoricus</name>
    <dbReference type="NCBI Taxonomy" id="41675"/>
    <lineage>
        <taxon>Archaea</taxon>
        <taxon>Thermoproteota</taxon>
        <taxon>Thermoprotei</taxon>
        <taxon>Sulfolobales</taxon>
        <taxon>Sulfolobaceae</taxon>
        <taxon>Stygiolobus</taxon>
    </lineage>
</organism>
<accession>A0A650CNA9</accession>
<dbReference type="KEGG" id="sazo:D1868_04645"/>
<comment type="similarity">
    <text evidence="2 4">Belongs to the class-V pyridoxal-phosphate-dependent aminotransferase family.</text>
</comment>
<sequence length="371" mass="41055">MLLIPGPVEVPKSVKEASTLVINHRSDKFREIVKNLENLMNEHFSSTRVALLTGSGTLAVEAMVYSLVKRGEKVITFPYGEFGNRLLDSLKRRGANVVSYKKPLGQGFTLEEIKEALDNNKDATTVALVHNETSTGIAFRNMEEITHVVKSRGLKLLVDSVSGFAAYKLLVNEWKIDAVATGSQKALASVPGLGFVALSQEGVNELVKDEVPAYLDISLYLKFQDKFETPFTPAVGVFNATLRAAELLKIEGIENRWRRHEACARFVRNITNYLGFSLFGNESNFSNTVVAAEPPIKDLRSKLKEFKIEISPGIGELKEKIVRFGLLGIVDDRAVGKLAKALGTIFNSDIPFTPPPECKLPEFLAKEIDWD</sequence>
<dbReference type="InterPro" id="IPR015424">
    <property type="entry name" value="PyrdxlP-dep_Trfase"/>
</dbReference>
<evidence type="ECO:0000313" key="8">
    <source>
        <dbReference type="Proteomes" id="UP000423396"/>
    </source>
</evidence>
<dbReference type="InterPro" id="IPR015421">
    <property type="entry name" value="PyrdxlP-dep_Trfase_major"/>
</dbReference>
<comment type="cofactor">
    <cofactor evidence="1 5">
        <name>pyridoxal 5'-phosphate</name>
        <dbReference type="ChEBI" id="CHEBI:597326"/>
    </cofactor>
</comment>
<keyword evidence="7" id="KW-0032">Aminotransferase</keyword>
<keyword evidence="8" id="KW-1185">Reference proteome</keyword>
<dbReference type="GO" id="GO:0019265">
    <property type="term" value="P:glycine biosynthetic process, by transamination of glyoxylate"/>
    <property type="evidence" value="ECO:0007669"/>
    <property type="project" value="TreeGrafter"/>
</dbReference>
<feature type="domain" description="Aminotransferase class V" evidence="6">
    <location>
        <begin position="25"/>
        <end position="310"/>
    </location>
</feature>
<evidence type="ECO:0000256" key="3">
    <source>
        <dbReference type="ARBA" id="ARBA00022898"/>
    </source>
</evidence>
<dbReference type="InterPro" id="IPR000192">
    <property type="entry name" value="Aminotrans_V_dom"/>
</dbReference>
<dbReference type="Gene3D" id="3.40.640.10">
    <property type="entry name" value="Type I PLP-dependent aspartate aminotransferase-like (Major domain)"/>
    <property type="match status" value="1"/>
</dbReference>
<proteinExistence type="inferred from homology"/>
<evidence type="ECO:0000256" key="1">
    <source>
        <dbReference type="ARBA" id="ARBA00001933"/>
    </source>
</evidence>
<dbReference type="RefSeq" id="WP_156006016.1">
    <property type="nucleotide sequence ID" value="NZ_CP045483.1"/>
</dbReference>
<dbReference type="OrthoDB" id="35685at2157"/>
<name>A0A650CNA9_9CREN</name>
<keyword evidence="7" id="KW-0808">Transferase</keyword>
<dbReference type="PANTHER" id="PTHR21152:SF39">
    <property type="entry name" value="SOLUBLE HYDROGENASE, SMALL SUBUNIT"/>
    <property type="match status" value="1"/>
</dbReference>
<evidence type="ECO:0000256" key="5">
    <source>
        <dbReference type="RuleBase" id="RU004504"/>
    </source>
</evidence>
<evidence type="ECO:0000256" key="2">
    <source>
        <dbReference type="ARBA" id="ARBA00009236"/>
    </source>
</evidence>
<dbReference type="InterPro" id="IPR015422">
    <property type="entry name" value="PyrdxlP-dep_Trfase_small"/>
</dbReference>
<dbReference type="InterPro" id="IPR020578">
    <property type="entry name" value="Aminotrans_V_PyrdxlP_BS"/>
</dbReference>
<dbReference type="PIRSF" id="PIRSF000524">
    <property type="entry name" value="SPT"/>
    <property type="match status" value="1"/>
</dbReference>
<dbReference type="AlphaFoldDB" id="A0A650CNA9"/>